<name>A0A8R2A8G8_ACYPI</name>
<proteinExistence type="predicted"/>
<dbReference type="GeneID" id="100575943"/>
<accession>A0A8R2A8G8</accession>
<dbReference type="EnsemblMetazoa" id="XM_003246194.3">
    <property type="protein sequence ID" value="XP_003246242.2"/>
    <property type="gene ID" value="LOC100575943"/>
</dbReference>
<dbReference type="AlphaFoldDB" id="A0A8R2A8G8"/>
<dbReference type="RefSeq" id="XP_003246242.2">
    <property type="nucleotide sequence ID" value="XM_003246194.3"/>
</dbReference>
<reference evidence="3" key="1">
    <citation type="submission" date="2010-06" db="EMBL/GenBank/DDBJ databases">
        <authorList>
            <person name="Jiang H."/>
            <person name="Abraham K."/>
            <person name="Ali S."/>
            <person name="Alsbrooks S.L."/>
            <person name="Anim B.N."/>
            <person name="Anosike U.S."/>
            <person name="Attaway T."/>
            <person name="Bandaranaike D.P."/>
            <person name="Battles P.K."/>
            <person name="Bell S.N."/>
            <person name="Bell A.V."/>
            <person name="Beltran B."/>
            <person name="Bickham C."/>
            <person name="Bustamante Y."/>
            <person name="Caleb T."/>
            <person name="Canada A."/>
            <person name="Cardenas V."/>
            <person name="Carter K."/>
            <person name="Chacko J."/>
            <person name="Chandrabose M.N."/>
            <person name="Chavez D."/>
            <person name="Chavez A."/>
            <person name="Chen L."/>
            <person name="Chu H.-S."/>
            <person name="Claassen K.J."/>
            <person name="Cockrell R."/>
            <person name="Collins M."/>
            <person name="Cooper J.A."/>
            <person name="Cree A."/>
            <person name="Curry S.M."/>
            <person name="Da Y."/>
            <person name="Dao M.D."/>
            <person name="Das B."/>
            <person name="Davila M.-L."/>
            <person name="Davy-Carroll L."/>
            <person name="Denson S."/>
            <person name="Dinh H."/>
            <person name="Ebong V.E."/>
            <person name="Edwards J.R."/>
            <person name="Egan A."/>
            <person name="El-Daye J."/>
            <person name="Escobedo L."/>
            <person name="Fernandez S."/>
            <person name="Fernando P.R."/>
            <person name="Flagg N."/>
            <person name="Forbes L.D."/>
            <person name="Fowler R.G."/>
            <person name="Fu Q."/>
            <person name="Gabisi R.A."/>
            <person name="Ganer J."/>
            <person name="Garbino Pronczuk A."/>
            <person name="Garcia R.M."/>
            <person name="Garner T."/>
            <person name="Garrett T.E."/>
            <person name="Gonzalez D.A."/>
            <person name="Hamid H."/>
            <person name="Hawkins E.S."/>
            <person name="Hirani K."/>
            <person name="Hogues M.E."/>
            <person name="Hollins B."/>
            <person name="Hsiao C.-H."/>
            <person name="Jabil R."/>
            <person name="James M.L."/>
            <person name="Jhangiani S.N."/>
            <person name="Johnson B."/>
            <person name="Johnson Q."/>
            <person name="Joshi V."/>
            <person name="Kalu J.B."/>
            <person name="Kam C."/>
            <person name="Kashfia A."/>
            <person name="Keebler J."/>
            <person name="Kisamo H."/>
            <person name="Kovar C.L."/>
            <person name="Lago L.A."/>
            <person name="Lai C.-Y."/>
            <person name="Laidlaw J."/>
            <person name="Lara F."/>
            <person name="Le T.-K."/>
            <person name="Lee S.L."/>
            <person name="Legall F.H."/>
            <person name="Lemon S.J."/>
            <person name="Lewis L.R."/>
            <person name="Li B."/>
            <person name="Liu Y."/>
            <person name="Liu Y.-S."/>
            <person name="Lopez J."/>
            <person name="Lozado R.J."/>
            <person name="Lu J."/>
            <person name="Madu R.C."/>
            <person name="Maheshwari M."/>
            <person name="Maheshwari R."/>
            <person name="Malloy K."/>
            <person name="Martinez E."/>
            <person name="Mathew T."/>
            <person name="Mercado I.C."/>
            <person name="Mercado C."/>
            <person name="Meyer B."/>
            <person name="Montgomery K."/>
            <person name="Morgan M.B."/>
            <person name="Munidasa M."/>
            <person name="Nazareth L.V."/>
            <person name="Nelson J."/>
            <person name="Ng B.M."/>
            <person name="Nguyen N.B."/>
            <person name="Nguyen P.Q."/>
            <person name="Nguyen T."/>
            <person name="Obregon M."/>
            <person name="Okwuonu G.O."/>
            <person name="Onwere C.G."/>
            <person name="Orozco G."/>
            <person name="Parra A."/>
            <person name="Patel S."/>
            <person name="Patil S."/>
            <person name="Perez A."/>
            <person name="Perez Y."/>
            <person name="Pham C."/>
            <person name="Primus E.L."/>
            <person name="Pu L.-L."/>
            <person name="Puazo M."/>
            <person name="Qin X."/>
            <person name="Quiroz J.B."/>
            <person name="Reese J."/>
            <person name="Richards S."/>
            <person name="Rives C.M."/>
            <person name="Robberts R."/>
            <person name="Ruiz S.J."/>
            <person name="Ruiz M.J."/>
            <person name="Santibanez J."/>
            <person name="Schneider B.W."/>
            <person name="Sisson I."/>
            <person name="Smith M."/>
            <person name="Sodergren E."/>
            <person name="Song X.-Z."/>
            <person name="Song B.B."/>
            <person name="Summersgill H."/>
            <person name="Thelus R."/>
            <person name="Thornton R.D."/>
            <person name="Trejos Z.Y."/>
            <person name="Usmani K."/>
            <person name="Vattathil S."/>
            <person name="Villasana D."/>
            <person name="Walker D.L."/>
            <person name="Wang S."/>
            <person name="Wang K."/>
            <person name="White C.S."/>
            <person name="Williams A.C."/>
            <person name="Williamson J."/>
            <person name="Wilson K."/>
            <person name="Woghiren I.O."/>
            <person name="Woodworth J.R."/>
            <person name="Worley K.C."/>
            <person name="Wright R.A."/>
            <person name="Wu W."/>
            <person name="Young L."/>
            <person name="Zhang L."/>
            <person name="Zhang J."/>
            <person name="Zhu Y."/>
            <person name="Muzny D.M."/>
            <person name="Weinstock G."/>
            <person name="Gibbs R.A."/>
        </authorList>
    </citation>
    <scope>NUCLEOTIDE SEQUENCE [LARGE SCALE GENOMIC DNA]</scope>
    <source>
        <strain evidence="3">LSR1</strain>
    </source>
</reference>
<evidence type="ECO:0000313" key="2">
    <source>
        <dbReference type="EnsemblMetazoa" id="XP_003246242.2"/>
    </source>
</evidence>
<sequence>MIESIMSTKEDDEREDQAYHRAATNMRRARYLNWSLDESIIPKDNASPLFKFITLNEAGFLVAKEFFYCKISDIYEYYQRDGDSLGVYVNYIAAQMKTKEELEELQSFITKSSRYFKEPDLVINQITETITKNIEWTAKFYNKIVGTKLMML</sequence>
<dbReference type="Pfam" id="PF11838">
    <property type="entry name" value="ERAP1_C"/>
    <property type="match status" value="1"/>
</dbReference>
<reference evidence="2" key="2">
    <citation type="submission" date="2022-06" db="UniProtKB">
        <authorList>
            <consortium name="EnsemblMetazoa"/>
        </authorList>
    </citation>
    <scope>IDENTIFICATION</scope>
</reference>
<evidence type="ECO:0000259" key="1">
    <source>
        <dbReference type="Pfam" id="PF11838"/>
    </source>
</evidence>
<keyword evidence="3" id="KW-1185">Reference proteome</keyword>
<feature type="domain" description="ERAP1-like C-terminal" evidence="1">
    <location>
        <begin position="11"/>
        <end position="131"/>
    </location>
</feature>
<dbReference type="InterPro" id="IPR024571">
    <property type="entry name" value="ERAP1-like_C_dom"/>
</dbReference>
<dbReference type="Gene3D" id="1.25.50.20">
    <property type="match status" value="1"/>
</dbReference>
<organism evidence="2 3">
    <name type="scientific">Acyrthosiphon pisum</name>
    <name type="common">Pea aphid</name>
    <dbReference type="NCBI Taxonomy" id="7029"/>
    <lineage>
        <taxon>Eukaryota</taxon>
        <taxon>Metazoa</taxon>
        <taxon>Ecdysozoa</taxon>
        <taxon>Arthropoda</taxon>
        <taxon>Hexapoda</taxon>
        <taxon>Insecta</taxon>
        <taxon>Pterygota</taxon>
        <taxon>Neoptera</taxon>
        <taxon>Paraneoptera</taxon>
        <taxon>Hemiptera</taxon>
        <taxon>Sternorrhyncha</taxon>
        <taxon>Aphidomorpha</taxon>
        <taxon>Aphidoidea</taxon>
        <taxon>Aphididae</taxon>
        <taxon>Macrosiphini</taxon>
        <taxon>Acyrthosiphon</taxon>
    </lineage>
</organism>
<evidence type="ECO:0000313" key="3">
    <source>
        <dbReference type="Proteomes" id="UP000007819"/>
    </source>
</evidence>
<dbReference type="Proteomes" id="UP000007819">
    <property type="component" value="Chromosome A2"/>
</dbReference>
<protein>
    <recommendedName>
        <fullName evidence="1">ERAP1-like C-terminal domain-containing protein</fullName>
    </recommendedName>
</protein>
<dbReference type="KEGG" id="api:100575943"/>